<name>A0A3P3VX15_9FLAO</name>
<dbReference type="Pfam" id="PF13585">
    <property type="entry name" value="CHU_C"/>
    <property type="match status" value="1"/>
</dbReference>
<keyword evidence="2" id="KW-1185">Reference proteome</keyword>
<feature type="non-terminal residue" evidence="1">
    <location>
        <position position="1"/>
    </location>
</feature>
<protein>
    <submittedName>
        <fullName evidence="1">Gliding motility-associated C-terminal domain-containing protein</fullName>
    </submittedName>
</protein>
<dbReference type="InterPro" id="IPR026341">
    <property type="entry name" value="T9SS_type_B"/>
</dbReference>
<accession>A0A3P3VX15</accession>
<reference evidence="1 2" key="1">
    <citation type="submission" date="2018-11" db="EMBL/GenBank/DDBJ databases">
        <title>Flavobacterium sp. nov., YIM 102600 draft genome.</title>
        <authorList>
            <person name="Li G."/>
            <person name="Jiang Y."/>
        </authorList>
    </citation>
    <scope>NUCLEOTIDE SEQUENCE [LARGE SCALE GENOMIC DNA]</scope>
    <source>
        <strain evidence="1 2">YIM 102600</strain>
    </source>
</reference>
<evidence type="ECO:0000313" key="1">
    <source>
        <dbReference type="EMBL" id="RRJ86887.1"/>
    </source>
</evidence>
<dbReference type="AlphaFoldDB" id="A0A3P3VX15"/>
<sequence length="93" mass="10621">FTANGTTCMIPKGISPNGDGKNDTFDLTGLQVRKISIFNRYGTIVYDYSNYTDQWHGQSNKGDELPDGTYYYSFEREGGESKTGWVYINRQRN</sequence>
<gene>
    <name evidence="1" type="ORF">EG849_15520</name>
</gene>
<proteinExistence type="predicted"/>
<organism evidence="1 2">
    <name type="scientific">Flavobacterium macacae</name>
    <dbReference type="NCBI Taxonomy" id="2488993"/>
    <lineage>
        <taxon>Bacteria</taxon>
        <taxon>Pseudomonadati</taxon>
        <taxon>Bacteroidota</taxon>
        <taxon>Flavobacteriia</taxon>
        <taxon>Flavobacteriales</taxon>
        <taxon>Flavobacteriaceae</taxon>
        <taxon>Flavobacterium</taxon>
    </lineage>
</organism>
<dbReference type="NCBIfam" id="TIGR04131">
    <property type="entry name" value="Bac_Flav_CTERM"/>
    <property type="match status" value="1"/>
</dbReference>
<dbReference type="RefSeq" id="WP_148096077.1">
    <property type="nucleotide sequence ID" value="NZ_RQVR01000056.1"/>
</dbReference>
<dbReference type="Proteomes" id="UP000271937">
    <property type="component" value="Unassembled WGS sequence"/>
</dbReference>
<dbReference type="EMBL" id="RQVR01000056">
    <property type="protein sequence ID" value="RRJ86887.1"/>
    <property type="molecule type" value="Genomic_DNA"/>
</dbReference>
<comment type="caution">
    <text evidence="1">The sequence shown here is derived from an EMBL/GenBank/DDBJ whole genome shotgun (WGS) entry which is preliminary data.</text>
</comment>
<evidence type="ECO:0000313" key="2">
    <source>
        <dbReference type="Proteomes" id="UP000271937"/>
    </source>
</evidence>
<dbReference type="OrthoDB" id="1391397at2"/>